<feature type="compositionally biased region" description="Basic and acidic residues" evidence="1">
    <location>
        <begin position="146"/>
        <end position="170"/>
    </location>
</feature>
<organism evidence="2 3">
    <name type="scientific">Carnegiea gigantea</name>
    <dbReference type="NCBI Taxonomy" id="171969"/>
    <lineage>
        <taxon>Eukaryota</taxon>
        <taxon>Viridiplantae</taxon>
        <taxon>Streptophyta</taxon>
        <taxon>Embryophyta</taxon>
        <taxon>Tracheophyta</taxon>
        <taxon>Spermatophyta</taxon>
        <taxon>Magnoliopsida</taxon>
        <taxon>eudicotyledons</taxon>
        <taxon>Gunneridae</taxon>
        <taxon>Pentapetalae</taxon>
        <taxon>Caryophyllales</taxon>
        <taxon>Cactineae</taxon>
        <taxon>Cactaceae</taxon>
        <taxon>Cactoideae</taxon>
        <taxon>Echinocereeae</taxon>
        <taxon>Carnegiea</taxon>
    </lineage>
</organism>
<gene>
    <name evidence="2" type="ORF">Cgig2_020073</name>
</gene>
<dbReference type="AlphaFoldDB" id="A0A9Q1QGT5"/>
<keyword evidence="3" id="KW-1185">Reference proteome</keyword>
<evidence type="ECO:0000256" key="1">
    <source>
        <dbReference type="SAM" id="MobiDB-lite"/>
    </source>
</evidence>
<dbReference type="CDD" id="cd00298">
    <property type="entry name" value="ACD_sHsps_p23-like"/>
    <property type="match status" value="1"/>
</dbReference>
<dbReference type="Proteomes" id="UP001153076">
    <property type="component" value="Unassembled WGS sequence"/>
</dbReference>
<comment type="caution">
    <text evidence="2">The sequence shown here is derived from an EMBL/GenBank/DDBJ whole genome shotgun (WGS) entry which is preliminary data.</text>
</comment>
<evidence type="ECO:0000313" key="2">
    <source>
        <dbReference type="EMBL" id="KAJ8441928.1"/>
    </source>
</evidence>
<dbReference type="EMBL" id="JAKOGI010000149">
    <property type="protein sequence ID" value="KAJ8441928.1"/>
    <property type="molecule type" value="Genomic_DNA"/>
</dbReference>
<sequence length="299" mass="32854">MADMSALLLSPDKHPFQLQCLPGPKRPYEVTQMGEGLFVRLDMPGVARNGIKIFKNSEKDIVTFSATAPKKESFPYDESERLYAGIVQLNKDPTDLLVEVSVENGPVILFFPTADGYLLFLPQSRSQAEDECSSSGKSIDQAEGSQKSEENEDSSEKSIDKAEGSAKSEAGESASGESTEGSTTENNLGYINKLKIKGPDGVCEKRVVQEGGQYSLYVRADLPGLEPPCNVVTIEDRCILVFGEPQSLERCRQGARIYLFFVQLQCSCCEFDNLRHDYEDGVLRLFCKIIAPEPGPSAN</sequence>
<dbReference type="PANTHER" id="PTHR46991:SF10">
    <property type="entry name" value="HEAT SHOCK PROTEIN HSP20_ALPHA CRYSTALLIN FAMILY"/>
    <property type="match status" value="1"/>
</dbReference>
<protein>
    <submittedName>
        <fullName evidence="2">Uncharacterized protein</fullName>
    </submittedName>
</protein>
<feature type="region of interest" description="Disordered" evidence="1">
    <location>
        <begin position="130"/>
        <end position="185"/>
    </location>
</feature>
<dbReference type="PANTHER" id="PTHR46991">
    <property type="entry name" value="23.5 KDA HEAT SHOCK PROTEIN, MITOCHONDRIAL"/>
    <property type="match status" value="1"/>
</dbReference>
<dbReference type="OrthoDB" id="1021492at2759"/>
<proteinExistence type="predicted"/>
<feature type="compositionally biased region" description="Low complexity" evidence="1">
    <location>
        <begin position="171"/>
        <end position="185"/>
    </location>
</feature>
<reference evidence="2" key="1">
    <citation type="submission" date="2022-04" db="EMBL/GenBank/DDBJ databases">
        <title>Carnegiea gigantea Genome sequencing and assembly v2.</title>
        <authorList>
            <person name="Copetti D."/>
            <person name="Sanderson M.J."/>
            <person name="Burquez A."/>
            <person name="Wojciechowski M.F."/>
        </authorList>
    </citation>
    <scope>NUCLEOTIDE SEQUENCE</scope>
    <source>
        <strain evidence="2">SGP5-SGP5p</strain>
        <tissue evidence="2">Aerial part</tissue>
    </source>
</reference>
<dbReference type="InterPro" id="IPR044656">
    <property type="entry name" value="HSP14.7/HSP23.5/HSP23.6-like"/>
</dbReference>
<evidence type="ECO:0000313" key="3">
    <source>
        <dbReference type="Proteomes" id="UP001153076"/>
    </source>
</evidence>
<name>A0A9Q1QGT5_9CARY</name>
<accession>A0A9Q1QGT5</accession>